<evidence type="ECO:0000313" key="4">
    <source>
        <dbReference type="EMBL" id="MBR0656862.1"/>
    </source>
</evidence>
<dbReference type="Pfam" id="PF12706">
    <property type="entry name" value="Lactamase_B_2"/>
    <property type="match status" value="1"/>
</dbReference>
<proteinExistence type="inferred from homology"/>
<dbReference type="PANTHER" id="PTHR43546">
    <property type="entry name" value="UPF0173 METAL-DEPENDENT HYDROLASE MJ1163-RELATED"/>
    <property type="match status" value="1"/>
</dbReference>
<dbReference type="SMART" id="SM00849">
    <property type="entry name" value="Lactamase_B"/>
    <property type="match status" value="1"/>
</dbReference>
<dbReference type="InterPro" id="IPR022877">
    <property type="entry name" value="UPF0173"/>
</dbReference>
<dbReference type="EMBL" id="JAAEDH010000023">
    <property type="protein sequence ID" value="MBR0656862.1"/>
    <property type="molecule type" value="Genomic_DNA"/>
</dbReference>
<dbReference type="NCBIfam" id="NF001911">
    <property type="entry name" value="PRK00685.1"/>
    <property type="match status" value="1"/>
</dbReference>
<dbReference type="Gene3D" id="3.60.15.10">
    <property type="entry name" value="Ribonuclease Z/Hydroxyacylglutathione hydrolase-like"/>
    <property type="match status" value="1"/>
</dbReference>
<reference evidence="4" key="1">
    <citation type="submission" date="2020-01" db="EMBL/GenBank/DDBJ databases">
        <authorList>
            <person name="Rat A."/>
        </authorList>
    </citation>
    <scope>NUCLEOTIDE SEQUENCE</scope>
    <source>
        <strain evidence="4">LMG 28251</strain>
    </source>
</reference>
<keyword evidence="5" id="KW-1185">Reference proteome</keyword>
<dbReference type="InterPro" id="IPR036866">
    <property type="entry name" value="RibonucZ/Hydroxyglut_hydro"/>
</dbReference>
<dbReference type="AlphaFoldDB" id="A0AAF1KUS0"/>
<evidence type="ECO:0000259" key="3">
    <source>
        <dbReference type="SMART" id="SM00849"/>
    </source>
</evidence>
<sequence length="236" mass="24850">MELTWFGHSAFRLRFADVNVLIDPFLTGNGTFQGDIAADTAGTTHILLTHGHSDHVGDTLGIAERTGAKVVTNFEICMYLGKRGLKAFDPMNTGGATDQGAFTVTLTQALHSSAAMDENGVQQDLGLPNGLVVTPKDAAEPTIYHMGDTDIFSDMALIAELHEPKVVMVPIGDRFTMGARSAALAVTRFLPGASTVIPCHYATFPMLAPNADAFLAAMGENAGCVTVAVPGVPFTV</sequence>
<organism evidence="4 5">
    <name type="scientific">Plastoroseomonas arctica</name>
    <dbReference type="NCBI Taxonomy" id="1509237"/>
    <lineage>
        <taxon>Bacteria</taxon>
        <taxon>Pseudomonadati</taxon>
        <taxon>Pseudomonadota</taxon>
        <taxon>Alphaproteobacteria</taxon>
        <taxon>Acetobacterales</taxon>
        <taxon>Acetobacteraceae</taxon>
        <taxon>Plastoroseomonas</taxon>
    </lineage>
</organism>
<dbReference type="SUPFAM" id="SSF56281">
    <property type="entry name" value="Metallo-hydrolase/oxidoreductase"/>
    <property type="match status" value="1"/>
</dbReference>
<evidence type="ECO:0000313" key="5">
    <source>
        <dbReference type="Proteomes" id="UP001196068"/>
    </source>
</evidence>
<dbReference type="PANTHER" id="PTHR43546:SF3">
    <property type="entry name" value="UPF0173 METAL-DEPENDENT HYDROLASE MJ1163"/>
    <property type="match status" value="1"/>
</dbReference>
<dbReference type="InterPro" id="IPR001279">
    <property type="entry name" value="Metallo-B-lactamas"/>
</dbReference>
<gene>
    <name evidence="4" type="ORF">GXW79_17410</name>
</gene>
<dbReference type="InterPro" id="IPR050114">
    <property type="entry name" value="UPF0173_UPF0282_UlaG_hydrolase"/>
</dbReference>
<evidence type="ECO:0000256" key="2">
    <source>
        <dbReference type="HAMAP-Rule" id="MF_00457"/>
    </source>
</evidence>
<keyword evidence="1 2" id="KW-0378">Hydrolase</keyword>
<comment type="similarity">
    <text evidence="2">Belongs to the UPF0173 family.</text>
</comment>
<dbReference type="RefSeq" id="WP_211875729.1">
    <property type="nucleotide sequence ID" value="NZ_JAAEDH010000023.1"/>
</dbReference>
<dbReference type="Proteomes" id="UP001196068">
    <property type="component" value="Unassembled WGS sequence"/>
</dbReference>
<dbReference type="HAMAP" id="MF_00457">
    <property type="entry name" value="UPF0173"/>
    <property type="match status" value="1"/>
</dbReference>
<comment type="caution">
    <text evidence="4">The sequence shown here is derived from an EMBL/GenBank/DDBJ whole genome shotgun (WGS) entry which is preliminary data.</text>
</comment>
<reference evidence="4" key="2">
    <citation type="journal article" date="2021" name="Syst. Appl. Microbiol.">
        <title>Roseomonas hellenica sp. nov., isolated from roots of wild-growing Alkanna tinctoria.</title>
        <authorList>
            <person name="Rat A."/>
            <person name="Naranjo H.D."/>
            <person name="Lebbe L."/>
            <person name="Cnockaert M."/>
            <person name="Krigas N."/>
            <person name="Grigoriadou K."/>
            <person name="Maloupa E."/>
            <person name="Willems A."/>
        </authorList>
    </citation>
    <scope>NUCLEOTIDE SEQUENCE</scope>
    <source>
        <strain evidence="4">LMG 28251</strain>
    </source>
</reference>
<protein>
    <recommendedName>
        <fullName evidence="2">UPF0173 metal-dependent hydrolase GXW79_17410</fullName>
    </recommendedName>
</protein>
<feature type="domain" description="Metallo-beta-lactamase" evidence="3">
    <location>
        <begin position="7"/>
        <end position="200"/>
    </location>
</feature>
<dbReference type="GO" id="GO:0016787">
    <property type="term" value="F:hydrolase activity"/>
    <property type="evidence" value="ECO:0007669"/>
    <property type="project" value="UniProtKB-UniRule"/>
</dbReference>
<name>A0AAF1KUS0_9PROT</name>
<evidence type="ECO:0000256" key="1">
    <source>
        <dbReference type="ARBA" id="ARBA00022801"/>
    </source>
</evidence>
<accession>A0AAF1KUS0</accession>